<keyword evidence="3 5" id="KW-1133">Transmembrane helix</keyword>
<feature type="transmembrane region" description="Helical" evidence="5">
    <location>
        <begin position="137"/>
        <end position="164"/>
    </location>
</feature>
<dbReference type="InterPro" id="IPR000412">
    <property type="entry name" value="ABC_2_transport"/>
</dbReference>
<comment type="caution">
    <text evidence="8">The sequence shown here is derived from an EMBL/GenBank/DDBJ whole genome shotgun (WGS) entry which is preliminary data.</text>
</comment>
<sequence length="288" mass="30742">MDDLQASVTTSRDGRARGEAGAAAHAGLTPRAFGPVNWLGLWTLYKKEVRRFLKVHFQTVLAPVVTSLLFMIVFSIAIGSQRGEILGVAYASFLAPGLVMLGVLNNSFANASSSLIGAKMQNNTVDFLMPPLSPGELAAAFIGGAVTRGVLVGLATAICIAPFVDVSVAHWWAVIYFGLSAALMLGVIGVMAGLWAEKFDHLAVVTNFVIMPLAFLSGTFYSVEILPEPFYTISHINPVFFLIDGFRYGFIGAGDSHLMLGVAVIGALNLALITACYLLLRSGWRLKS</sequence>
<comment type="similarity">
    <text evidence="5">Belongs to the ABC-2 integral membrane protein family.</text>
</comment>
<dbReference type="GO" id="GO:0043190">
    <property type="term" value="C:ATP-binding cassette (ABC) transporter complex"/>
    <property type="evidence" value="ECO:0007669"/>
    <property type="project" value="InterPro"/>
</dbReference>
<proteinExistence type="inferred from homology"/>
<dbReference type="PANTHER" id="PTHR43332">
    <property type="entry name" value="INNER MEMBRANE TRANSPORT PERMEASE YADH-RELATED"/>
    <property type="match status" value="1"/>
</dbReference>
<reference evidence="8 9" key="1">
    <citation type="submission" date="2019-09" db="EMBL/GenBank/DDBJ databases">
        <authorList>
            <person name="Kevbrin V."/>
            <person name="Grouzdev D.S."/>
        </authorList>
    </citation>
    <scope>NUCLEOTIDE SEQUENCE [LARGE SCALE GENOMIC DNA]</scope>
    <source>
        <strain evidence="8 9">G-192</strain>
    </source>
</reference>
<feature type="transmembrane region" description="Helical" evidence="5">
    <location>
        <begin position="60"/>
        <end position="79"/>
    </location>
</feature>
<evidence type="ECO:0000256" key="3">
    <source>
        <dbReference type="ARBA" id="ARBA00022989"/>
    </source>
</evidence>
<protein>
    <recommendedName>
        <fullName evidence="5">Transport permease protein</fullName>
    </recommendedName>
</protein>
<dbReference type="AlphaFoldDB" id="A0A5M6ZT51"/>
<evidence type="ECO:0000256" key="5">
    <source>
        <dbReference type="RuleBase" id="RU361157"/>
    </source>
</evidence>
<dbReference type="InterPro" id="IPR052522">
    <property type="entry name" value="ABC-2_transport_permease"/>
</dbReference>
<comment type="subcellular location">
    <subcellularLocation>
        <location evidence="5">Cell inner membrane</location>
        <topology evidence="5">Multi-pass membrane protein</topology>
    </subcellularLocation>
    <subcellularLocation>
        <location evidence="1">Membrane</location>
        <topology evidence="1">Multi-pass membrane protein</topology>
    </subcellularLocation>
</comment>
<evidence type="ECO:0000256" key="4">
    <source>
        <dbReference type="ARBA" id="ARBA00023136"/>
    </source>
</evidence>
<keyword evidence="2 5" id="KW-0812">Transmembrane</keyword>
<keyword evidence="9" id="KW-1185">Reference proteome</keyword>
<feature type="compositionally biased region" description="Polar residues" evidence="6">
    <location>
        <begin position="1"/>
        <end position="11"/>
    </location>
</feature>
<evidence type="ECO:0000256" key="1">
    <source>
        <dbReference type="ARBA" id="ARBA00004141"/>
    </source>
</evidence>
<dbReference type="PANTHER" id="PTHR43332:SF2">
    <property type="entry name" value="INNER MEMBRANE TRANSPORT PERMEASE YADH"/>
    <property type="match status" value="1"/>
</dbReference>
<dbReference type="EMBL" id="VWOJ01000001">
    <property type="protein sequence ID" value="KAA5805501.1"/>
    <property type="molecule type" value="Genomic_DNA"/>
</dbReference>
<evidence type="ECO:0000256" key="6">
    <source>
        <dbReference type="SAM" id="MobiDB-lite"/>
    </source>
</evidence>
<feature type="region of interest" description="Disordered" evidence="6">
    <location>
        <begin position="1"/>
        <end position="22"/>
    </location>
</feature>
<keyword evidence="4 5" id="KW-0472">Membrane</keyword>
<dbReference type="PRINTS" id="PR00164">
    <property type="entry name" value="ABC2TRNSPORT"/>
</dbReference>
<dbReference type="InterPro" id="IPR047817">
    <property type="entry name" value="ABC2_TM_bact-type"/>
</dbReference>
<evidence type="ECO:0000313" key="8">
    <source>
        <dbReference type="EMBL" id="KAA5805501.1"/>
    </source>
</evidence>
<evidence type="ECO:0000313" key="9">
    <source>
        <dbReference type="Proteomes" id="UP000325122"/>
    </source>
</evidence>
<dbReference type="GO" id="GO:0140359">
    <property type="term" value="F:ABC-type transporter activity"/>
    <property type="evidence" value="ECO:0007669"/>
    <property type="project" value="InterPro"/>
</dbReference>
<name>A0A5M6ZT51_9PROT</name>
<dbReference type="InterPro" id="IPR013525">
    <property type="entry name" value="ABC2_TM"/>
</dbReference>
<keyword evidence="5" id="KW-0813">Transport</keyword>
<dbReference type="PROSITE" id="PS51012">
    <property type="entry name" value="ABC_TM2"/>
    <property type="match status" value="1"/>
</dbReference>
<dbReference type="RefSeq" id="WP_150022532.1">
    <property type="nucleotide sequence ID" value="NZ_VWOJ01000001.1"/>
</dbReference>
<organism evidence="8 9">
    <name type="scientific">Alkalicaulis satelles</name>
    <dbReference type="NCBI Taxonomy" id="2609175"/>
    <lineage>
        <taxon>Bacteria</taxon>
        <taxon>Pseudomonadati</taxon>
        <taxon>Pseudomonadota</taxon>
        <taxon>Alphaproteobacteria</taxon>
        <taxon>Maricaulales</taxon>
        <taxon>Maricaulaceae</taxon>
        <taxon>Alkalicaulis</taxon>
    </lineage>
</organism>
<feature type="transmembrane region" description="Helical" evidence="5">
    <location>
        <begin position="258"/>
        <end position="280"/>
    </location>
</feature>
<accession>A0A5M6ZT51</accession>
<feature type="transmembrane region" description="Helical" evidence="5">
    <location>
        <begin position="202"/>
        <end position="223"/>
    </location>
</feature>
<evidence type="ECO:0000259" key="7">
    <source>
        <dbReference type="PROSITE" id="PS51012"/>
    </source>
</evidence>
<dbReference type="Pfam" id="PF01061">
    <property type="entry name" value="ABC2_membrane"/>
    <property type="match status" value="1"/>
</dbReference>
<feature type="transmembrane region" description="Helical" evidence="5">
    <location>
        <begin position="85"/>
        <end position="104"/>
    </location>
</feature>
<dbReference type="Proteomes" id="UP000325122">
    <property type="component" value="Unassembled WGS sequence"/>
</dbReference>
<evidence type="ECO:0000256" key="2">
    <source>
        <dbReference type="ARBA" id="ARBA00022692"/>
    </source>
</evidence>
<feature type="domain" description="ABC transmembrane type-2" evidence="7">
    <location>
        <begin position="54"/>
        <end position="283"/>
    </location>
</feature>
<feature type="transmembrane region" description="Helical" evidence="5">
    <location>
        <begin position="170"/>
        <end position="195"/>
    </location>
</feature>
<dbReference type="PIRSF" id="PIRSF006648">
    <property type="entry name" value="DrrB"/>
    <property type="match status" value="1"/>
</dbReference>
<keyword evidence="5" id="KW-1003">Cell membrane</keyword>
<gene>
    <name evidence="8" type="ORF">F1654_02640</name>
</gene>